<dbReference type="OrthoDB" id="9777219at2"/>
<dbReference type="InterPro" id="IPR019196">
    <property type="entry name" value="ABC_transp_unknown"/>
</dbReference>
<dbReference type="Pfam" id="PF23357">
    <property type="entry name" value="DUF7088"/>
    <property type="match status" value="1"/>
</dbReference>
<proteinExistence type="predicted"/>
<keyword evidence="1" id="KW-0812">Transmembrane</keyword>
<evidence type="ECO:0000259" key="3">
    <source>
        <dbReference type="Pfam" id="PF23357"/>
    </source>
</evidence>
<gene>
    <name evidence="4" type="ORF">LV89_01053</name>
</gene>
<protein>
    <submittedName>
        <fullName evidence="4">Gliding-associated putative ABC transporter substrate-binding component GldG</fullName>
    </submittedName>
</protein>
<accession>A0A316EY98</accession>
<dbReference type="Pfam" id="PF09822">
    <property type="entry name" value="ABC_transp_aux"/>
    <property type="match status" value="1"/>
</dbReference>
<evidence type="ECO:0000256" key="1">
    <source>
        <dbReference type="SAM" id="Phobius"/>
    </source>
</evidence>
<comment type="caution">
    <text evidence="4">The sequence shown here is derived from an EMBL/GenBank/DDBJ whole genome shotgun (WGS) entry which is preliminary data.</text>
</comment>
<keyword evidence="1" id="KW-1133">Transmembrane helix</keyword>
<evidence type="ECO:0000313" key="5">
    <source>
        <dbReference type="Proteomes" id="UP000245489"/>
    </source>
</evidence>
<dbReference type="AlphaFoldDB" id="A0A316EY98"/>
<feature type="domain" description="ABC-type uncharacterised transport system" evidence="2">
    <location>
        <begin position="191"/>
        <end position="490"/>
    </location>
</feature>
<feature type="domain" description="DUF7088" evidence="3">
    <location>
        <begin position="33"/>
        <end position="145"/>
    </location>
</feature>
<dbReference type="InterPro" id="IPR019863">
    <property type="entry name" value="Motility-assoc_ABC-rel_GldG"/>
</dbReference>
<feature type="transmembrane region" description="Helical" evidence="1">
    <location>
        <begin position="524"/>
        <end position="543"/>
    </location>
</feature>
<sequence>MKNKIIQILLVVGAIIGLNVLANQFFFRVDLTEEKRFTINEATKNLLQNLDDEVYVKVYLTGKSIPSGFKRLENAVRETLDEFQIYGGTNIKYAFIDLNSEYKNEKTRNEKIVELAQKGIPPTNVMANEDGKKTQSLVVPGAVITYQDKEIATLLLKGNKMASPQEVLNQSYEGVEYQLASAIKTLTASQKKKIGIFVNYSKLPAVNQLDLIGALKKNYQLYPVDLRQSPTLDGLDGILVMKPDQPFNDDDKYKIDQFIINGGKALFFMDAVKVDSVAREGSVAQVQSVGLEDLLFKYGVRLNPNLIKDAQMCAAIPLDVGNFGNKANIQLVPWQYFPLINTFGKSPIVKNLDAVYTKNVGSLDTVRANGITKTPLLMTSQYTQLLKAPAIMSYNFANKALDASQYKAGVQTVGLLLEGNFESLFKNRILPNDPRSATFKPSGKASKIIVCSDGDIPVNDFDRKQNTPLPLGFDKYSGNTFANKDFVLNAVDYLLDDNGVITARNKEITLRPLDKVALQDDREYWQAINLILPIVVLVLAGLLKSFLRKKKYA</sequence>
<dbReference type="Proteomes" id="UP000245489">
    <property type="component" value="Unassembled WGS sequence"/>
</dbReference>
<dbReference type="NCBIfam" id="TIGR03521">
    <property type="entry name" value="GldG"/>
    <property type="match status" value="1"/>
</dbReference>
<evidence type="ECO:0000313" key="4">
    <source>
        <dbReference type="EMBL" id="PWK28270.1"/>
    </source>
</evidence>
<keyword evidence="5" id="KW-1185">Reference proteome</keyword>
<evidence type="ECO:0000259" key="2">
    <source>
        <dbReference type="Pfam" id="PF09822"/>
    </source>
</evidence>
<dbReference type="InterPro" id="IPR055396">
    <property type="entry name" value="DUF7088"/>
</dbReference>
<name>A0A316EY98_9BACT</name>
<organism evidence="4 5">
    <name type="scientific">Arcicella aurantiaca</name>
    <dbReference type="NCBI Taxonomy" id="591202"/>
    <lineage>
        <taxon>Bacteria</taxon>
        <taxon>Pseudomonadati</taxon>
        <taxon>Bacteroidota</taxon>
        <taxon>Cytophagia</taxon>
        <taxon>Cytophagales</taxon>
        <taxon>Flectobacillaceae</taxon>
        <taxon>Arcicella</taxon>
    </lineage>
</organism>
<dbReference type="EMBL" id="QGGO01000004">
    <property type="protein sequence ID" value="PWK28270.1"/>
    <property type="molecule type" value="Genomic_DNA"/>
</dbReference>
<reference evidence="4 5" key="1">
    <citation type="submission" date="2018-05" db="EMBL/GenBank/DDBJ databases">
        <title>Genomic Encyclopedia of Archaeal and Bacterial Type Strains, Phase II (KMG-II): from individual species to whole genera.</title>
        <authorList>
            <person name="Goeker M."/>
        </authorList>
    </citation>
    <scope>NUCLEOTIDE SEQUENCE [LARGE SCALE GENOMIC DNA]</scope>
    <source>
        <strain evidence="4 5">DSM 22214</strain>
    </source>
</reference>
<keyword evidence="1" id="KW-0472">Membrane</keyword>
<dbReference type="RefSeq" id="WP_109741825.1">
    <property type="nucleotide sequence ID" value="NZ_QGGO01000004.1"/>
</dbReference>